<dbReference type="SUPFAM" id="SSF52540">
    <property type="entry name" value="P-loop containing nucleoside triphosphate hydrolases"/>
    <property type="match status" value="1"/>
</dbReference>
<evidence type="ECO:0000313" key="2">
    <source>
        <dbReference type="EMBL" id="RXJ57727.1"/>
    </source>
</evidence>
<name>A0A4Q0XRL9_9BACT</name>
<dbReference type="OrthoDB" id="9766257at2"/>
<feature type="domain" description="PD-(D/E)XK endonuclease-like" evidence="1">
    <location>
        <begin position="546"/>
        <end position="788"/>
    </location>
</feature>
<dbReference type="Gene3D" id="3.40.50.300">
    <property type="entry name" value="P-loop containing nucleotide triphosphate hydrolases"/>
    <property type="match status" value="1"/>
</dbReference>
<evidence type="ECO:0000259" key="1">
    <source>
        <dbReference type="Pfam" id="PF12705"/>
    </source>
</evidence>
<organism evidence="2 3">
    <name type="scientific">Candidatus Marinarcus aquaticus</name>
    <dbReference type="NCBI Taxonomy" id="2044504"/>
    <lineage>
        <taxon>Bacteria</taxon>
        <taxon>Pseudomonadati</taxon>
        <taxon>Campylobacterota</taxon>
        <taxon>Epsilonproteobacteria</taxon>
        <taxon>Campylobacterales</taxon>
        <taxon>Arcobacteraceae</taxon>
        <taxon>Candidatus Marinarcus</taxon>
    </lineage>
</organism>
<dbReference type="EMBL" id="PDKN01000004">
    <property type="protein sequence ID" value="RXJ57727.1"/>
    <property type="molecule type" value="Genomic_DNA"/>
</dbReference>
<accession>A0A4Q0XRL9</accession>
<gene>
    <name evidence="2" type="ORF">CRV04_07910</name>
</gene>
<comment type="caution">
    <text evidence="2">The sequence shown here is derived from an EMBL/GenBank/DDBJ whole genome shotgun (WGS) entry which is preliminary data.</text>
</comment>
<dbReference type="InterPro" id="IPR011335">
    <property type="entry name" value="Restrct_endonuc-II-like"/>
</dbReference>
<dbReference type="InterPro" id="IPR038726">
    <property type="entry name" value="PDDEXK_AddAB-type"/>
</dbReference>
<keyword evidence="3" id="KW-1185">Reference proteome</keyword>
<proteinExistence type="predicted"/>
<dbReference type="Proteomes" id="UP000290657">
    <property type="component" value="Unassembled WGS sequence"/>
</dbReference>
<dbReference type="SUPFAM" id="SSF52980">
    <property type="entry name" value="Restriction endonuclease-like"/>
    <property type="match status" value="1"/>
</dbReference>
<dbReference type="RefSeq" id="WP_128996300.1">
    <property type="nucleotide sequence ID" value="NZ_PDKN01000004.1"/>
</dbReference>
<evidence type="ECO:0000313" key="3">
    <source>
        <dbReference type="Proteomes" id="UP000290657"/>
    </source>
</evidence>
<protein>
    <recommendedName>
        <fullName evidence="1">PD-(D/E)XK endonuclease-like domain-containing protein</fullName>
    </recommendedName>
</protein>
<dbReference type="AlphaFoldDB" id="A0A4Q0XRL9"/>
<sequence length="790" mass="94396">MQFKKLLVFPTSRAIRNYVNKHCSNGFLPHLLTIQDFFKKAIHVNNLKFIDEEHRLLLLKESTNIKNFSKLGISNQFNDFIKQSDYIFRFFNEISAEQVKIEEIKTADTYEFYEEHLEILNQILHNYKSLLERYFYVDQVNIQEHYSINEDYVKQFSQIEIYFEGYFTNFEYQIIKECAQHTKLLIHFNANEFNKKAYDKFKDLGFELEEGYDYTLNFSDKQIQKQESVQKTEQHITIEGFRSRINQIAYIKHQVSELVHKGILTSDIVIVVPDESFVQIMQEFDDEAYFNYAMGKSIKSSDLYISMKALYDYLNENEIQQSEYIHYLNRFDKQTEEYLTNEFKKELNHENFDMLLEWIKKDETKEELLEKFDEVIYKLKKLLFSYEEKLTLKEAYRFLIQRVQEITLDDVNSGPVTVMGLLETRGITFKAVIIVDFNEESVPKKSVKDKFLSSSIKKYAKLPTLKDRENLQKFYYTQLCKEADFVKVAYVKNETAQISRFAKTLFRVNISDITSDEKYKEILFSQKRFRHFNGEIKLNMDLSKKKWSATSLKSYLQCKRKYYLKYIANINEHHFSVKPQGFELGSIIHKILEEFYNQYTQIDATIDDEILSSEITKYQNQNPFLTLELEVWKFYLKVFIQKEKLLFNEPKEVLYTEKKFNVMHCGINLIGSIDRVDFNKKSNHYAIIDYKTSSNLKVDSLKNYEKSVEFQLEFYYIALKELLQTNELHATPYYYDLKNQELIEESALDEKLMLLETVLNDLHTSEVNFIKCEDKALCVYCPYTQICNRD</sequence>
<dbReference type="Pfam" id="PF12705">
    <property type="entry name" value="PDDEXK_1"/>
    <property type="match status" value="1"/>
</dbReference>
<reference evidence="2 3" key="1">
    <citation type="submission" date="2017-10" db="EMBL/GenBank/DDBJ databases">
        <title>Genomics of the genus Arcobacter.</title>
        <authorList>
            <person name="Perez-Cataluna A."/>
            <person name="Figueras M.J."/>
        </authorList>
    </citation>
    <scope>NUCLEOTIDE SEQUENCE [LARGE SCALE GENOMIC DNA]</scope>
    <source>
        <strain evidence="2 3">CECT 8987</strain>
    </source>
</reference>
<dbReference type="InterPro" id="IPR027417">
    <property type="entry name" value="P-loop_NTPase"/>
</dbReference>